<feature type="repeat" description="PPR" evidence="10">
    <location>
        <begin position="412"/>
        <end position="442"/>
    </location>
</feature>
<dbReference type="InterPro" id="IPR002885">
    <property type="entry name" value="PPR_rpt"/>
</dbReference>
<dbReference type="GO" id="GO:0009451">
    <property type="term" value="P:RNA modification"/>
    <property type="evidence" value="ECO:0007669"/>
    <property type="project" value="InterPro"/>
</dbReference>
<evidence type="ECO:0000256" key="1">
    <source>
        <dbReference type="ARBA" id="ARBA00004167"/>
    </source>
</evidence>
<dbReference type="PROSITE" id="PS51375">
    <property type="entry name" value="PPR"/>
    <property type="match status" value="6"/>
</dbReference>
<comment type="similarity">
    <text evidence="3">Belongs to the PPR family. PCMP-H subfamily.</text>
</comment>
<evidence type="ECO:0000313" key="14">
    <source>
        <dbReference type="Proteomes" id="UP001497480"/>
    </source>
</evidence>
<reference evidence="13 14" key="1">
    <citation type="submission" date="2024-03" db="EMBL/GenBank/DDBJ databases">
        <authorList>
            <person name="Martinez-Hernandez J."/>
        </authorList>
    </citation>
    <scope>NUCLEOTIDE SEQUENCE [LARGE SCALE GENOMIC DNA]</scope>
</reference>
<proteinExistence type="inferred from homology"/>
<keyword evidence="4" id="KW-0150">Chloroplast</keyword>
<evidence type="ECO:0000256" key="7">
    <source>
        <dbReference type="ARBA" id="ARBA00022737"/>
    </source>
</evidence>
<evidence type="ECO:0000256" key="6">
    <source>
        <dbReference type="ARBA" id="ARBA00022729"/>
    </source>
</evidence>
<dbReference type="InterPro" id="IPR011990">
    <property type="entry name" value="TPR-like_helical_dom_sf"/>
</dbReference>
<feature type="repeat" description="PPR" evidence="10">
    <location>
        <begin position="443"/>
        <end position="477"/>
    </location>
</feature>
<dbReference type="PANTHER" id="PTHR47926">
    <property type="entry name" value="PENTATRICOPEPTIDE REPEAT-CONTAINING PROTEIN"/>
    <property type="match status" value="1"/>
</dbReference>
<comment type="caution">
    <text evidence="13">The sequence shown here is derived from an EMBL/GenBank/DDBJ whole genome shotgun (WGS) entry which is preliminary data.</text>
</comment>
<feature type="domain" description="Wall-associated receptor kinase galacturonan-binding" evidence="12">
    <location>
        <begin position="24"/>
        <end position="84"/>
    </location>
</feature>
<evidence type="ECO:0000256" key="4">
    <source>
        <dbReference type="ARBA" id="ARBA00022528"/>
    </source>
</evidence>
<keyword evidence="7" id="KW-0677">Repeat</keyword>
<dbReference type="Pfam" id="PF20431">
    <property type="entry name" value="E_motif"/>
    <property type="match status" value="1"/>
</dbReference>
<dbReference type="FunFam" id="1.25.40.10:FF:000343">
    <property type="entry name" value="Pentatricopeptide repeat-containing protein At3g58590"/>
    <property type="match status" value="1"/>
</dbReference>
<dbReference type="Pfam" id="PF13041">
    <property type="entry name" value="PPR_2"/>
    <property type="match status" value="4"/>
</dbReference>
<dbReference type="PANTHER" id="PTHR47926:SF451">
    <property type="entry name" value="TETRATRICOPEPTIDE-LIKE HELICAL DOMAIN SUPERFAMILY"/>
    <property type="match status" value="1"/>
</dbReference>
<dbReference type="SUPFAM" id="SSF48452">
    <property type="entry name" value="TPR-like"/>
    <property type="match status" value="1"/>
</dbReference>
<evidence type="ECO:0000256" key="8">
    <source>
        <dbReference type="ARBA" id="ARBA00022946"/>
    </source>
</evidence>
<evidence type="ECO:0000256" key="3">
    <source>
        <dbReference type="ARBA" id="ARBA00006643"/>
    </source>
</evidence>
<dbReference type="Proteomes" id="UP001497480">
    <property type="component" value="Unassembled WGS sequence"/>
</dbReference>
<dbReference type="FunFam" id="1.25.40.10:FF:000395">
    <property type="entry name" value="Pentatricopeptide repeat-containing protein chloroplastic"/>
    <property type="match status" value="1"/>
</dbReference>
<dbReference type="AlphaFoldDB" id="A0AAV1YL73"/>
<evidence type="ECO:0000259" key="12">
    <source>
        <dbReference type="Pfam" id="PF13947"/>
    </source>
</evidence>
<dbReference type="FunFam" id="1.25.40.10:FF:000090">
    <property type="entry name" value="Pentatricopeptide repeat-containing protein, chloroplastic"/>
    <property type="match status" value="1"/>
</dbReference>
<dbReference type="Pfam" id="PF13947">
    <property type="entry name" value="GUB_WAK_bind"/>
    <property type="match status" value="1"/>
</dbReference>
<feature type="repeat" description="PPR" evidence="10">
    <location>
        <begin position="544"/>
        <end position="578"/>
    </location>
</feature>
<keyword evidence="5" id="KW-0934">Plastid</keyword>
<feature type="repeat" description="PPR" evidence="10">
    <location>
        <begin position="645"/>
        <end position="679"/>
    </location>
</feature>
<dbReference type="GO" id="GO:0030247">
    <property type="term" value="F:polysaccharide binding"/>
    <property type="evidence" value="ECO:0007669"/>
    <property type="project" value="InterPro"/>
</dbReference>
<dbReference type="InterPro" id="IPR046848">
    <property type="entry name" value="E_motif"/>
</dbReference>
<feature type="signal peptide" evidence="11">
    <location>
        <begin position="1"/>
        <end position="19"/>
    </location>
</feature>
<evidence type="ECO:0000256" key="9">
    <source>
        <dbReference type="ARBA" id="ARBA00061659"/>
    </source>
</evidence>
<dbReference type="Gene3D" id="1.25.40.10">
    <property type="entry name" value="Tetratricopeptide repeat domain"/>
    <property type="match status" value="6"/>
</dbReference>
<name>A0AAV1YL73_LUPLU</name>
<protein>
    <recommendedName>
        <fullName evidence="12">Wall-associated receptor kinase galacturonan-binding domain-containing protein</fullName>
    </recommendedName>
</protein>
<accession>A0AAV1YL73</accession>
<feature type="chain" id="PRO_5043864173" description="Wall-associated receptor kinase galacturonan-binding domain-containing protein" evidence="11">
    <location>
        <begin position="20"/>
        <end position="978"/>
    </location>
</feature>
<dbReference type="NCBIfam" id="TIGR00756">
    <property type="entry name" value="PPR"/>
    <property type="match status" value="7"/>
</dbReference>
<dbReference type="GO" id="GO:0016020">
    <property type="term" value="C:membrane"/>
    <property type="evidence" value="ECO:0007669"/>
    <property type="project" value="UniProtKB-SubCell"/>
</dbReference>
<keyword evidence="6 11" id="KW-0732">Signal</keyword>
<dbReference type="InterPro" id="IPR046960">
    <property type="entry name" value="PPR_At4g14850-like_plant"/>
</dbReference>
<dbReference type="GO" id="GO:0003723">
    <property type="term" value="F:RNA binding"/>
    <property type="evidence" value="ECO:0007669"/>
    <property type="project" value="InterPro"/>
</dbReference>
<dbReference type="InterPro" id="IPR025287">
    <property type="entry name" value="WAK_GUB"/>
</dbReference>
<dbReference type="FunFam" id="1.25.40.10:FF:000196">
    <property type="entry name" value="Pentatricopeptide repeat-containing protein At4g14850"/>
    <property type="match status" value="1"/>
</dbReference>
<evidence type="ECO:0000256" key="10">
    <source>
        <dbReference type="PROSITE-ProRule" id="PRU00708"/>
    </source>
</evidence>
<keyword evidence="14" id="KW-1185">Reference proteome</keyword>
<evidence type="ECO:0000313" key="13">
    <source>
        <dbReference type="EMBL" id="CAL0334590.1"/>
    </source>
</evidence>
<dbReference type="Pfam" id="PF01535">
    <property type="entry name" value="PPR"/>
    <property type="match status" value="4"/>
</dbReference>
<comment type="similarity">
    <text evidence="9">Belongs to the PPR family. PCMP-E subfamily.</text>
</comment>
<gene>
    <name evidence="13" type="ORF">LLUT_LOCUS35650</name>
</gene>
<dbReference type="GO" id="GO:0009507">
    <property type="term" value="C:chloroplast"/>
    <property type="evidence" value="ECO:0007669"/>
    <property type="project" value="UniProtKB-SubCell"/>
</dbReference>
<evidence type="ECO:0000256" key="11">
    <source>
        <dbReference type="SAM" id="SignalP"/>
    </source>
</evidence>
<evidence type="ECO:0000256" key="2">
    <source>
        <dbReference type="ARBA" id="ARBA00004229"/>
    </source>
</evidence>
<dbReference type="EMBL" id="CAXHTB010000026">
    <property type="protein sequence ID" value="CAL0334590.1"/>
    <property type="molecule type" value="Genomic_DNA"/>
</dbReference>
<sequence>MPSPLFIQLILSFLTLTSSQSTICRTSCGNIPIKYPFSIDDGCGSPYYRHILLCSDSQKLELRTPSGKYVVHNVSYADPHIVLTDPFMWACEDGENFRPTRPFSLDTSTRFKLSLQNEYMFFNCSEDNVIIQPKPMFCEHYPERCDSSCDSASYLCRHLPQCSFALSSSSCCSYHPKATESLRLMLKYCTSYASVYWRNVGAPQPYDQVPEYGIRVDFDIPVTTRCLQCQDPLKGGGTCGFDTESQSFLCLYYDIAQHNRKVHVIAGTVTGISAAGAFGIGAGICLFKACSFLNLFSIGRSFHQRVVAYGFSLDPYIGSSLINFYVKFGFSDIARKVFDFMPQRNVVPWTSIMGCYSQMGSVDEAFSLFNQMRGEGIRPSSVTVLSLLFGVSEVVHVRCLHGCAILYGFVSDITLSNSILNVYGKCGNIEDSRKLFDYMDQRDIVSWNSLISAYAQIGDICEVLQLLKTMRVEGLEPDKQTFGSVLSIAASRSELMLGRLVHGQILRAGFDLDAHVQTSLIVMYLKGGKIDIAFRLFEKNSDKDVVLWTAMISGLVQNEFAEKALAVFRQMLKFVVKPSTATIASVITACAQLGSFNLGRSIHVYVVRQELPLDIAAQNSLVTMYAKCGHLDKSSVVFDKMSKRDLVSWNAIVGGYAQNGYVCKALSLFNDMRIDHQIPDSITIVSLLQGCASTGQLYLGKWIHSFVIRNVIRPCIMVDTSLVDMYCKCGDLDTAERCFNQMPHKDLVSWSAIIAGYGYHGKGETALRLYSEFLESGIKPNHVIFLSVLSSCSHNGLIDQGLNIYESMDKDFGIAPNLEHHACVVDLLSRAGRVEEAYDMYKKVFSDPTIDVLGILLDACRANGNDELGDKIANDILMLRPTNAGNYVQLAHCYASINKWEEVSETWTHMRSLGLRKIPGWSFIDIQGNITTFFTDHNSHPQFQEIVLTLKFLRTEMIKKEEVDINIESSYIHNNNIW</sequence>
<evidence type="ECO:0000256" key="5">
    <source>
        <dbReference type="ARBA" id="ARBA00022640"/>
    </source>
</evidence>
<feature type="repeat" description="PPR" evidence="10">
    <location>
        <begin position="345"/>
        <end position="379"/>
    </location>
</feature>
<keyword evidence="8" id="KW-0809">Transit peptide</keyword>
<comment type="subcellular location">
    <subcellularLocation>
        <location evidence="1">Membrane</location>
        <topology evidence="1">Single-pass membrane protein</topology>
    </subcellularLocation>
    <subcellularLocation>
        <location evidence="2">Plastid</location>
        <location evidence="2">Chloroplast</location>
    </subcellularLocation>
</comment>
<organism evidence="13 14">
    <name type="scientific">Lupinus luteus</name>
    <name type="common">European yellow lupine</name>
    <dbReference type="NCBI Taxonomy" id="3873"/>
    <lineage>
        <taxon>Eukaryota</taxon>
        <taxon>Viridiplantae</taxon>
        <taxon>Streptophyta</taxon>
        <taxon>Embryophyta</taxon>
        <taxon>Tracheophyta</taxon>
        <taxon>Spermatophyta</taxon>
        <taxon>Magnoliopsida</taxon>
        <taxon>eudicotyledons</taxon>
        <taxon>Gunneridae</taxon>
        <taxon>Pentapetalae</taxon>
        <taxon>rosids</taxon>
        <taxon>fabids</taxon>
        <taxon>Fabales</taxon>
        <taxon>Fabaceae</taxon>
        <taxon>Papilionoideae</taxon>
        <taxon>50 kb inversion clade</taxon>
        <taxon>genistoids sensu lato</taxon>
        <taxon>core genistoids</taxon>
        <taxon>Genisteae</taxon>
        <taxon>Lupinus</taxon>
    </lineage>
</organism>
<feature type="repeat" description="PPR" evidence="10">
    <location>
        <begin position="746"/>
        <end position="780"/>
    </location>
</feature>